<dbReference type="Gene3D" id="3.20.20.30">
    <property type="entry name" value="Luciferase-like domain"/>
    <property type="match status" value="1"/>
</dbReference>
<proteinExistence type="predicted"/>
<sequence>MKVDGGLGTDLTKVPNAAKELEAAGYSGAWTAETSHDPFFPLLLGAEHTSTLELGTSIAVAFARNPMNLANIGWDLQAYSKGRFMLGLGSQIKPHITKRFSMEWSHPAARMREMILAIRAIWDTWENGTKLDFRGDFYTHTLMTPFFTPDAKELSPFGTPKIFLAGVGELMTEVAGEVCDGFLCHGFTTEKYLREVTIPALARGRAKAGKTMEGFELVGPSFVVTGTTEEEMAAAAAGTRQQIAFYGSTPAYKGVLDIHGWGGLQEELNGLSKQGNWVEMGNLITDEILNTFAVVGEPERVAPELITRYGDVIDRLSFYAPYKANPDRWLPVIDALKKG</sequence>
<dbReference type="NCBIfam" id="TIGR03617">
    <property type="entry name" value="F420_MSMEG_2256"/>
    <property type="match status" value="1"/>
</dbReference>
<name>A0A6J7P4V7_9ZZZZ</name>
<dbReference type="GO" id="GO:0016705">
    <property type="term" value="F:oxidoreductase activity, acting on paired donors, with incorporation or reduction of molecular oxygen"/>
    <property type="evidence" value="ECO:0007669"/>
    <property type="project" value="InterPro"/>
</dbReference>
<dbReference type="AlphaFoldDB" id="A0A6J7P4V7"/>
<reference evidence="2" key="1">
    <citation type="submission" date="2020-05" db="EMBL/GenBank/DDBJ databases">
        <authorList>
            <person name="Chiriac C."/>
            <person name="Salcher M."/>
            <person name="Ghai R."/>
            <person name="Kavagutti S V."/>
        </authorList>
    </citation>
    <scope>NUCLEOTIDE SEQUENCE</scope>
</reference>
<dbReference type="EMBL" id="CAFBPC010000021">
    <property type="protein sequence ID" value="CAB4998249.1"/>
    <property type="molecule type" value="Genomic_DNA"/>
</dbReference>
<dbReference type="InterPro" id="IPR011251">
    <property type="entry name" value="Luciferase-like_dom"/>
</dbReference>
<dbReference type="Pfam" id="PF00296">
    <property type="entry name" value="Bac_luciferase"/>
    <property type="match status" value="1"/>
</dbReference>
<dbReference type="InterPro" id="IPR036661">
    <property type="entry name" value="Luciferase-like_sf"/>
</dbReference>
<dbReference type="InterPro" id="IPR019919">
    <property type="entry name" value="Lucif-like_OxRdtase_MSMEG_2256"/>
</dbReference>
<evidence type="ECO:0000259" key="1">
    <source>
        <dbReference type="Pfam" id="PF00296"/>
    </source>
</evidence>
<evidence type="ECO:0000313" key="2">
    <source>
        <dbReference type="EMBL" id="CAB4998249.1"/>
    </source>
</evidence>
<gene>
    <name evidence="2" type="ORF">UFOPK4057_00158</name>
</gene>
<feature type="domain" description="Luciferase-like" evidence="1">
    <location>
        <begin position="8"/>
        <end position="309"/>
    </location>
</feature>
<dbReference type="PANTHER" id="PTHR43244:SF2">
    <property type="entry name" value="CONSERVED HYPOTHETICAL ALANINE AND PROLINE-RICH PROTEIN"/>
    <property type="match status" value="1"/>
</dbReference>
<dbReference type="InterPro" id="IPR050564">
    <property type="entry name" value="F420-G6PD/mer"/>
</dbReference>
<dbReference type="CDD" id="cd01097">
    <property type="entry name" value="Tetrahydromethanopterin_reductase"/>
    <property type="match status" value="1"/>
</dbReference>
<accession>A0A6J7P4V7</accession>
<organism evidence="2">
    <name type="scientific">freshwater metagenome</name>
    <dbReference type="NCBI Taxonomy" id="449393"/>
    <lineage>
        <taxon>unclassified sequences</taxon>
        <taxon>metagenomes</taxon>
        <taxon>ecological metagenomes</taxon>
    </lineage>
</organism>
<protein>
    <submittedName>
        <fullName evidence="2">Unannotated protein</fullName>
    </submittedName>
</protein>
<dbReference type="PANTHER" id="PTHR43244">
    <property type="match status" value="1"/>
</dbReference>
<dbReference type="SUPFAM" id="SSF51679">
    <property type="entry name" value="Bacterial luciferase-like"/>
    <property type="match status" value="1"/>
</dbReference>